<evidence type="ECO:0000259" key="13">
    <source>
        <dbReference type="PROSITE" id="PS50146"/>
    </source>
</evidence>
<evidence type="ECO:0000256" key="5">
    <source>
        <dbReference type="ARBA" id="ARBA00022723"/>
    </source>
</evidence>
<evidence type="ECO:0000256" key="6">
    <source>
        <dbReference type="ARBA" id="ARBA00022741"/>
    </source>
</evidence>
<dbReference type="Proteomes" id="UP000076878">
    <property type="component" value="Unassembled WGS sequence"/>
</dbReference>
<dbReference type="GO" id="GO:0005886">
    <property type="term" value="C:plasma membrane"/>
    <property type="evidence" value="ECO:0007669"/>
    <property type="project" value="TreeGrafter"/>
</dbReference>
<keyword evidence="11" id="KW-0594">Phospholipid biosynthesis</keyword>
<dbReference type="InterPro" id="IPR045540">
    <property type="entry name" value="YegS/DAGK_C"/>
</dbReference>
<accession>A0A143YUR5</accession>
<dbReference type="InterPro" id="IPR050187">
    <property type="entry name" value="Lipid_Phosphate_FormReg"/>
</dbReference>
<dbReference type="STRING" id="640938.TR210_1515"/>
<dbReference type="SUPFAM" id="SSF111331">
    <property type="entry name" value="NAD kinase/diacylglycerol kinase-like"/>
    <property type="match status" value="1"/>
</dbReference>
<evidence type="ECO:0000256" key="1">
    <source>
        <dbReference type="ARBA" id="ARBA00001946"/>
    </source>
</evidence>
<dbReference type="InterPro" id="IPR016064">
    <property type="entry name" value="NAD/diacylglycerol_kinase_sf"/>
</dbReference>
<protein>
    <submittedName>
        <fullName evidence="14">Diacylglycerol/lipid kinase</fullName>
    </submittedName>
    <submittedName>
        <fullName evidence="15">Lipid kinase, YegS/Rv2252/BmrU family</fullName>
    </submittedName>
</protein>
<keyword evidence="7 14" id="KW-0418">Kinase</keyword>
<keyword evidence="17" id="KW-1185">Reference proteome</keyword>
<dbReference type="Pfam" id="PF00781">
    <property type="entry name" value="DAGK_cat"/>
    <property type="match status" value="1"/>
</dbReference>
<dbReference type="InterPro" id="IPR001206">
    <property type="entry name" value="Diacylglycerol_kinase_cat_dom"/>
</dbReference>
<keyword evidence="12" id="KW-1208">Phospholipid metabolism</keyword>
<dbReference type="PROSITE" id="PS50146">
    <property type="entry name" value="DAGK"/>
    <property type="match status" value="1"/>
</dbReference>
<organism evidence="14 16">
    <name type="scientific">Trichococcus ilyis</name>
    <dbReference type="NCBI Taxonomy" id="640938"/>
    <lineage>
        <taxon>Bacteria</taxon>
        <taxon>Bacillati</taxon>
        <taxon>Bacillota</taxon>
        <taxon>Bacilli</taxon>
        <taxon>Lactobacillales</taxon>
        <taxon>Carnobacteriaceae</taxon>
        <taxon>Trichococcus</taxon>
    </lineage>
</organism>
<dbReference type="InterPro" id="IPR005218">
    <property type="entry name" value="Diacylglycerol/lipid_kinase"/>
</dbReference>
<dbReference type="EMBL" id="FJNB01000010">
    <property type="protein sequence ID" value="CZQ97887.1"/>
    <property type="molecule type" value="Genomic_DNA"/>
</dbReference>
<proteinExistence type="inferred from homology"/>
<dbReference type="OrthoDB" id="142078at2"/>
<evidence type="ECO:0000256" key="11">
    <source>
        <dbReference type="ARBA" id="ARBA00023209"/>
    </source>
</evidence>
<evidence type="ECO:0000256" key="8">
    <source>
        <dbReference type="ARBA" id="ARBA00022840"/>
    </source>
</evidence>
<evidence type="ECO:0000313" key="15">
    <source>
        <dbReference type="EMBL" id="SEJ19548.1"/>
    </source>
</evidence>
<evidence type="ECO:0000313" key="14">
    <source>
        <dbReference type="EMBL" id="CZQ97887.1"/>
    </source>
</evidence>
<sequence>MGDCTLIVNPSSGGEKAPEYLEQMTEQLRKLFGQINVKETEKQGDAIRFAYESANQGHQAVFCMGGDGTVNETINGLAAAGGKAAFGFIPLGTVNDLARAISIPLDPVEAIRMLGSAVLVDLDIGKVNDRHFVSNVAAGAIPEAVGAVSIEKKTKYGPLAYFIEGGKALADQTVHRFRITVDGETFTQESPLLLIALTNSLASFESFMPEAQVDDGKMRLVVLKESSLLDSLTLLAQVLRGEIKASESVIYRSFKRATIGLEDGDSLITNVDGDEGPAFPLEIAILPSFLKVYAPAPLHEQRG</sequence>
<comment type="similarity">
    <text evidence="2">Belongs to the diacylglycerol/lipid kinase family.</text>
</comment>
<evidence type="ECO:0000256" key="2">
    <source>
        <dbReference type="ARBA" id="ARBA00005983"/>
    </source>
</evidence>
<evidence type="ECO:0000256" key="12">
    <source>
        <dbReference type="ARBA" id="ARBA00023264"/>
    </source>
</evidence>
<dbReference type="PANTHER" id="PTHR12358">
    <property type="entry name" value="SPHINGOSINE KINASE"/>
    <property type="match status" value="1"/>
</dbReference>
<keyword evidence="3" id="KW-0444">Lipid biosynthesis</keyword>
<dbReference type="Gene3D" id="3.40.50.10330">
    <property type="entry name" value="Probable inorganic polyphosphate/atp-NAD kinase, domain 1"/>
    <property type="match status" value="1"/>
</dbReference>
<evidence type="ECO:0000256" key="3">
    <source>
        <dbReference type="ARBA" id="ARBA00022516"/>
    </source>
</evidence>
<name>A0A143YUR5_9LACT</name>
<keyword evidence="9" id="KW-0460">Magnesium</keyword>
<keyword evidence="5" id="KW-0479">Metal-binding</keyword>
<comment type="cofactor">
    <cofactor evidence="1">
        <name>Mg(2+)</name>
        <dbReference type="ChEBI" id="CHEBI:18420"/>
    </cofactor>
</comment>
<reference evidence="15 17" key="2">
    <citation type="submission" date="2016-10" db="EMBL/GenBank/DDBJ databases">
        <authorList>
            <person name="Varghese N."/>
            <person name="Submissions S."/>
        </authorList>
    </citation>
    <scope>NUCLEOTIDE SEQUENCE [LARGE SCALE GENOMIC DNA]</scope>
    <source>
        <strain evidence="15 17">DSM 22150</strain>
    </source>
</reference>
<dbReference type="SMART" id="SM00046">
    <property type="entry name" value="DAGKc"/>
    <property type="match status" value="1"/>
</dbReference>
<evidence type="ECO:0000256" key="7">
    <source>
        <dbReference type="ARBA" id="ARBA00022777"/>
    </source>
</evidence>
<evidence type="ECO:0000256" key="10">
    <source>
        <dbReference type="ARBA" id="ARBA00023098"/>
    </source>
</evidence>
<gene>
    <name evidence="15" type="ORF">SAMN05216375_10942</name>
    <name evidence="14" type="ORF">TR210_1515</name>
</gene>
<dbReference type="GO" id="GO:0046872">
    <property type="term" value="F:metal ion binding"/>
    <property type="evidence" value="ECO:0007669"/>
    <property type="project" value="UniProtKB-KW"/>
</dbReference>
<dbReference type="GO" id="GO:0008654">
    <property type="term" value="P:phospholipid biosynthetic process"/>
    <property type="evidence" value="ECO:0007669"/>
    <property type="project" value="UniProtKB-KW"/>
</dbReference>
<dbReference type="PANTHER" id="PTHR12358:SF106">
    <property type="entry name" value="LIPID KINASE YEGS"/>
    <property type="match status" value="1"/>
</dbReference>
<evidence type="ECO:0000313" key="17">
    <source>
        <dbReference type="Proteomes" id="UP000199280"/>
    </source>
</evidence>
<evidence type="ECO:0000313" key="16">
    <source>
        <dbReference type="Proteomes" id="UP000076878"/>
    </source>
</evidence>
<dbReference type="Pfam" id="PF19279">
    <property type="entry name" value="YegS_C"/>
    <property type="match status" value="1"/>
</dbReference>
<keyword evidence="8" id="KW-0067">ATP-binding</keyword>
<dbReference type="AlphaFoldDB" id="A0A143YUR5"/>
<keyword evidence="4" id="KW-0808">Transferase</keyword>
<dbReference type="Proteomes" id="UP000199280">
    <property type="component" value="Unassembled WGS sequence"/>
</dbReference>
<dbReference type="NCBIfam" id="TIGR00147">
    <property type="entry name" value="YegS/Rv2252/BmrU family lipid kinase"/>
    <property type="match status" value="1"/>
</dbReference>
<evidence type="ECO:0000256" key="4">
    <source>
        <dbReference type="ARBA" id="ARBA00022679"/>
    </source>
</evidence>
<dbReference type="Gene3D" id="2.60.200.40">
    <property type="match status" value="1"/>
</dbReference>
<dbReference type="EMBL" id="FNYT01000009">
    <property type="protein sequence ID" value="SEJ19548.1"/>
    <property type="molecule type" value="Genomic_DNA"/>
</dbReference>
<dbReference type="GO" id="GO:0005524">
    <property type="term" value="F:ATP binding"/>
    <property type="evidence" value="ECO:0007669"/>
    <property type="project" value="UniProtKB-KW"/>
</dbReference>
<feature type="domain" description="DAGKc" evidence="13">
    <location>
        <begin position="1"/>
        <end position="131"/>
    </location>
</feature>
<dbReference type="RefSeq" id="WP_068622958.1">
    <property type="nucleotide sequence ID" value="NZ_FJNB01000010.1"/>
</dbReference>
<keyword evidence="10" id="KW-0443">Lipid metabolism</keyword>
<evidence type="ECO:0000256" key="9">
    <source>
        <dbReference type="ARBA" id="ARBA00022842"/>
    </source>
</evidence>
<keyword evidence="6" id="KW-0547">Nucleotide-binding</keyword>
<dbReference type="InterPro" id="IPR017438">
    <property type="entry name" value="ATP-NAD_kinase_N"/>
</dbReference>
<dbReference type="GO" id="GO:0004143">
    <property type="term" value="F:ATP-dependent diacylglycerol kinase activity"/>
    <property type="evidence" value="ECO:0007669"/>
    <property type="project" value="TreeGrafter"/>
</dbReference>
<reference evidence="14 16" key="1">
    <citation type="submission" date="2016-02" db="EMBL/GenBank/DDBJ databases">
        <authorList>
            <person name="Wen L."/>
            <person name="He K."/>
            <person name="Yang H."/>
        </authorList>
    </citation>
    <scope>NUCLEOTIDE SEQUENCE [LARGE SCALE GENOMIC DNA]</scope>
    <source>
        <strain evidence="14">Trichococcus_R210</strain>
    </source>
</reference>